<proteinExistence type="predicted"/>
<protein>
    <recommendedName>
        <fullName evidence="1">HAT C-terminal dimerisation domain-containing protein</fullName>
    </recommendedName>
</protein>
<organism evidence="2 3">
    <name type="scientific">Acyrthosiphon pisum</name>
    <name type="common">Pea aphid</name>
    <dbReference type="NCBI Taxonomy" id="7029"/>
    <lineage>
        <taxon>Eukaryota</taxon>
        <taxon>Metazoa</taxon>
        <taxon>Ecdysozoa</taxon>
        <taxon>Arthropoda</taxon>
        <taxon>Hexapoda</taxon>
        <taxon>Insecta</taxon>
        <taxon>Pterygota</taxon>
        <taxon>Neoptera</taxon>
        <taxon>Paraneoptera</taxon>
        <taxon>Hemiptera</taxon>
        <taxon>Sternorrhyncha</taxon>
        <taxon>Aphidomorpha</taxon>
        <taxon>Aphidoidea</taxon>
        <taxon>Aphididae</taxon>
        <taxon>Macrosiphini</taxon>
        <taxon>Acyrthosiphon</taxon>
    </lineage>
</organism>
<dbReference type="SUPFAM" id="SSF53098">
    <property type="entry name" value="Ribonuclease H-like"/>
    <property type="match status" value="1"/>
</dbReference>
<dbReference type="InterPro" id="IPR008906">
    <property type="entry name" value="HATC_C_dom"/>
</dbReference>
<evidence type="ECO:0000259" key="1">
    <source>
        <dbReference type="Pfam" id="PF05699"/>
    </source>
</evidence>
<evidence type="ECO:0000313" key="3">
    <source>
        <dbReference type="Proteomes" id="UP000007819"/>
    </source>
</evidence>
<dbReference type="PANTHER" id="PTHR46289">
    <property type="entry name" value="52 KDA REPRESSOR OF THE INHIBITOR OF THE PROTEIN KINASE-LIKE PROTEIN-RELATED"/>
    <property type="match status" value="1"/>
</dbReference>
<dbReference type="EnsemblMetazoa" id="XM_029492579.1">
    <property type="protein sequence ID" value="XP_029348439.1"/>
    <property type="gene ID" value="LOC115034969"/>
</dbReference>
<keyword evidence="3" id="KW-1185">Reference proteome</keyword>
<sequence length="302" mass="35112">MNKLTLSAISDTRWACRHKNCKAVIENFSSIVEVLKHEVEEDNDRNVSRAIGILATIQKMEFVVNLHVMHFALAIINILSNKLQIKTETLGHAANLKRKRKEPDLLRDYCLSTTTGAEYNINLIKTAKDYWMSHAYFPIIDAIINDMKTRFSVESLKMAKSIDIFLDLQYEKDSYFVNTTRSISIKIEKDDLKCKFKVAKKVYENQKVGNSKKQNEQLKSVISYDTYPNIYKLMHVSLAIPISSATRERCFSSMRRIITYLRSNMEQDRLTNLSIINIERELSNQIDNEQILNKSAEKKRRM</sequence>
<dbReference type="PANTHER" id="PTHR46289:SF14">
    <property type="entry name" value="DUF4371 DOMAIN-CONTAINING PROTEIN"/>
    <property type="match status" value="1"/>
</dbReference>
<dbReference type="InterPro" id="IPR012337">
    <property type="entry name" value="RNaseH-like_sf"/>
</dbReference>
<dbReference type="GeneID" id="115034969"/>
<dbReference type="Pfam" id="PF05699">
    <property type="entry name" value="Dimer_Tnp_hAT"/>
    <property type="match status" value="1"/>
</dbReference>
<evidence type="ECO:0000313" key="2">
    <source>
        <dbReference type="EnsemblMetazoa" id="XP_029348439.1"/>
    </source>
</evidence>
<dbReference type="AlphaFoldDB" id="A0A8R2NUK1"/>
<dbReference type="InterPro" id="IPR052958">
    <property type="entry name" value="IFN-induced_PKR_regulator"/>
</dbReference>
<dbReference type="RefSeq" id="XP_029348439.1">
    <property type="nucleotide sequence ID" value="XM_029492579.1"/>
</dbReference>
<accession>A0A8R2NUK1</accession>
<dbReference type="OrthoDB" id="10068424at2759"/>
<name>A0A8R2NUK1_ACYPI</name>
<dbReference type="KEGG" id="api:115034969"/>
<reference evidence="2" key="2">
    <citation type="submission" date="2022-06" db="UniProtKB">
        <authorList>
            <consortium name="EnsemblMetazoa"/>
        </authorList>
    </citation>
    <scope>IDENTIFICATION</scope>
</reference>
<reference evidence="3" key="1">
    <citation type="submission" date="2010-06" db="EMBL/GenBank/DDBJ databases">
        <authorList>
            <person name="Jiang H."/>
            <person name="Abraham K."/>
            <person name="Ali S."/>
            <person name="Alsbrooks S.L."/>
            <person name="Anim B.N."/>
            <person name="Anosike U.S."/>
            <person name="Attaway T."/>
            <person name="Bandaranaike D.P."/>
            <person name="Battles P.K."/>
            <person name="Bell S.N."/>
            <person name="Bell A.V."/>
            <person name="Beltran B."/>
            <person name="Bickham C."/>
            <person name="Bustamante Y."/>
            <person name="Caleb T."/>
            <person name="Canada A."/>
            <person name="Cardenas V."/>
            <person name="Carter K."/>
            <person name="Chacko J."/>
            <person name="Chandrabose M.N."/>
            <person name="Chavez D."/>
            <person name="Chavez A."/>
            <person name="Chen L."/>
            <person name="Chu H.-S."/>
            <person name="Claassen K.J."/>
            <person name="Cockrell R."/>
            <person name="Collins M."/>
            <person name="Cooper J.A."/>
            <person name="Cree A."/>
            <person name="Curry S.M."/>
            <person name="Da Y."/>
            <person name="Dao M.D."/>
            <person name="Das B."/>
            <person name="Davila M.-L."/>
            <person name="Davy-Carroll L."/>
            <person name="Denson S."/>
            <person name="Dinh H."/>
            <person name="Ebong V.E."/>
            <person name="Edwards J.R."/>
            <person name="Egan A."/>
            <person name="El-Daye J."/>
            <person name="Escobedo L."/>
            <person name="Fernandez S."/>
            <person name="Fernando P.R."/>
            <person name="Flagg N."/>
            <person name="Forbes L.D."/>
            <person name="Fowler R.G."/>
            <person name="Fu Q."/>
            <person name="Gabisi R.A."/>
            <person name="Ganer J."/>
            <person name="Garbino Pronczuk A."/>
            <person name="Garcia R.M."/>
            <person name="Garner T."/>
            <person name="Garrett T.E."/>
            <person name="Gonzalez D.A."/>
            <person name="Hamid H."/>
            <person name="Hawkins E.S."/>
            <person name="Hirani K."/>
            <person name="Hogues M.E."/>
            <person name="Hollins B."/>
            <person name="Hsiao C.-H."/>
            <person name="Jabil R."/>
            <person name="James M.L."/>
            <person name="Jhangiani S.N."/>
            <person name="Johnson B."/>
            <person name="Johnson Q."/>
            <person name="Joshi V."/>
            <person name="Kalu J.B."/>
            <person name="Kam C."/>
            <person name="Kashfia A."/>
            <person name="Keebler J."/>
            <person name="Kisamo H."/>
            <person name="Kovar C.L."/>
            <person name="Lago L.A."/>
            <person name="Lai C.-Y."/>
            <person name="Laidlaw J."/>
            <person name="Lara F."/>
            <person name="Le T.-K."/>
            <person name="Lee S.L."/>
            <person name="Legall F.H."/>
            <person name="Lemon S.J."/>
            <person name="Lewis L.R."/>
            <person name="Li B."/>
            <person name="Liu Y."/>
            <person name="Liu Y.-S."/>
            <person name="Lopez J."/>
            <person name="Lozado R.J."/>
            <person name="Lu J."/>
            <person name="Madu R.C."/>
            <person name="Maheshwari M."/>
            <person name="Maheshwari R."/>
            <person name="Malloy K."/>
            <person name="Martinez E."/>
            <person name="Mathew T."/>
            <person name="Mercado I.C."/>
            <person name="Mercado C."/>
            <person name="Meyer B."/>
            <person name="Montgomery K."/>
            <person name="Morgan M.B."/>
            <person name="Munidasa M."/>
            <person name="Nazareth L.V."/>
            <person name="Nelson J."/>
            <person name="Ng B.M."/>
            <person name="Nguyen N.B."/>
            <person name="Nguyen P.Q."/>
            <person name="Nguyen T."/>
            <person name="Obregon M."/>
            <person name="Okwuonu G.O."/>
            <person name="Onwere C.G."/>
            <person name="Orozco G."/>
            <person name="Parra A."/>
            <person name="Patel S."/>
            <person name="Patil S."/>
            <person name="Perez A."/>
            <person name="Perez Y."/>
            <person name="Pham C."/>
            <person name="Primus E.L."/>
            <person name="Pu L.-L."/>
            <person name="Puazo M."/>
            <person name="Qin X."/>
            <person name="Quiroz J.B."/>
            <person name="Reese J."/>
            <person name="Richards S."/>
            <person name="Rives C.M."/>
            <person name="Robberts R."/>
            <person name="Ruiz S.J."/>
            <person name="Ruiz M.J."/>
            <person name="Santibanez J."/>
            <person name="Schneider B.W."/>
            <person name="Sisson I."/>
            <person name="Smith M."/>
            <person name="Sodergren E."/>
            <person name="Song X.-Z."/>
            <person name="Song B.B."/>
            <person name="Summersgill H."/>
            <person name="Thelus R."/>
            <person name="Thornton R.D."/>
            <person name="Trejos Z.Y."/>
            <person name="Usmani K."/>
            <person name="Vattathil S."/>
            <person name="Villasana D."/>
            <person name="Walker D.L."/>
            <person name="Wang S."/>
            <person name="Wang K."/>
            <person name="White C.S."/>
            <person name="Williams A.C."/>
            <person name="Williamson J."/>
            <person name="Wilson K."/>
            <person name="Woghiren I.O."/>
            <person name="Woodworth J.R."/>
            <person name="Worley K.C."/>
            <person name="Wright R.A."/>
            <person name="Wu W."/>
            <person name="Young L."/>
            <person name="Zhang L."/>
            <person name="Zhang J."/>
            <person name="Zhu Y."/>
            <person name="Muzny D.M."/>
            <person name="Weinstock G."/>
            <person name="Gibbs R.A."/>
        </authorList>
    </citation>
    <scope>NUCLEOTIDE SEQUENCE [LARGE SCALE GENOMIC DNA]</scope>
    <source>
        <strain evidence="3">LSR1</strain>
    </source>
</reference>
<dbReference type="GO" id="GO:0046983">
    <property type="term" value="F:protein dimerization activity"/>
    <property type="evidence" value="ECO:0007669"/>
    <property type="project" value="InterPro"/>
</dbReference>
<feature type="domain" description="HAT C-terminal dimerisation" evidence="1">
    <location>
        <begin position="226"/>
        <end position="282"/>
    </location>
</feature>
<dbReference type="Proteomes" id="UP000007819">
    <property type="component" value="Unassembled WGS sequence"/>
</dbReference>